<reference evidence="1" key="1">
    <citation type="submission" date="2019-04" db="EMBL/GenBank/DDBJ databases">
        <title>Microbes associate with the intestines of laboratory mice.</title>
        <authorList>
            <person name="Navarre W."/>
            <person name="Wong E."/>
            <person name="Huang K."/>
            <person name="Tropini C."/>
            <person name="Ng K."/>
            <person name="Yu B."/>
        </authorList>
    </citation>
    <scope>NUCLEOTIDE SEQUENCE</scope>
    <source>
        <strain evidence="1">NM73_A23</strain>
    </source>
</reference>
<evidence type="ECO:0000313" key="1">
    <source>
        <dbReference type="EMBL" id="TGX83896.1"/>
    </source>
</evidence>
<comment type="caution">
    <text evidence="1">The sequence shown here is derived from an EMBL/GenBank/DDBJ whole genome shotgun (WGS) entry which is preliminary data.</text>
</comment>
<keyword evidence="1" id="KW-0378">Hydrolase</keyword>
<dbReference type="EC" id="3.4.16.4" evidence="1"/>
<gene>
    <name evidence="1" type="primary">dacB</name>
    <name evidence="1" type="ORF">E5358_01605</name>
</gene>
<organism evidence="1 2">
    <name type="scientific">Palleniella muris</name>
    <dbReference type="NCBI Taxonomy" id="3038145"/>
    <lineage>
        <taxon>Bacteria</taxon>
        <taxon>Pseudomonadati</taxon>
        <taxon>Bacteroidota</taxon>
        <taxon>Bacteroidia</taxon>
        <taxon>Bacteroidales</taxon>
        <taxon>Prevotellaceae</taxon>
        <taxon>Palleniella</taxon>
    </lineage>
</organism>
<dbReference type="Proteomes" id="UP000308886">
    <property type="component" value="Unassembled WGS sequence"/>
</dbReference>
<protein>
    <submittedName>
        <fullName evidence="1">D-alanyl-D-alanine carboxypeptidase/D-alanyl-D-alanine-endopeptidase</fullName>
        <ecNumber evidence="1">3.4.16.4</ecNumber>
    </submittedName>
</protein>
<name>A0AC61QTA5_9BACT</name>
<evidence type="ECO:0000313" key="2">
    <source>
        <dbReference type="Proteomes" id="UP000308886"/>
    </source>
</evidence>
<sequence>MRRFFILTLLLFKTALFLPVTAQEATDSIAEDTISPDSILAFSDSIATDTLQCDSITPKTIQQRIHELLDTDFFRKTQVGIMVYDLTADSLVFAHNERQLLRPASTMKILTAITALDYLEGSYRYATSLKYNDGDITVAGGMDPRFNTDDMNAFVEAIEKLKIDTIYGELKEDRTFKDDKLLGEGWCWDDKNPVLTPLPWNRKDNFIEELRKRLDDTHTIILPKDSIPLDSLGNRIAVASSDIKPATLVTRHHTLDQILGKMMKDSDNLYAETMLYQIAHRHGGRKASAKHAFSVMKQLIKKIGLNPSDYRLADGSGLSLYNYQTAELQTLLLRYAYRDSNIYSHLYSSLPIAGVDGTLKERMKRTKGRNNVHAKTGTLAGISSLAGYLTTDSGNTLCFSIINQGIRRSAPAKAFQDKVCSLLCEY</sequence>
<keyword evidence="1" id="KW-0645">Protease</keyword>
<proteinExistence type="predicted"/>
<accession>A0AC61QTA5</accession>
<keyword evidence="1" id="KW-0121">Carboxypeptidase</keyword>
<dbReference type="EMBL" id="SRZC01000002">
    <property type="protein sequence ID" value="TGX83896.1"/>
    <property type="molecule type" value="Genomic_DNA"/>
</dbReference>
<keyword evidence="2" id="KW-1185">Reference proteome</keyword>